<dbReference type="Proteomes" id="UP000541535">
    <property type="component" value="Unassembled WGS sequence"/>
</dbReference>
<evidence type="ECO:0000313" key="8">
    <source>
        <dbReference type="Proteomes" id="UP000541535"/>
    </source>
</evidence>
<evidence type="ECO:0000313" key="7">
    <source>
        <dbReference type="EMBL" id="MBB3122154.1"/>
    </source>
</evidence>
<evidence type="ECO:0000256" key="4">
    <source>
        <dbReference type="ARBA" id="ARBA00022989"/>
    </source>
</evidence>
<gene>
    <name evidence="7" type="ORF">FHS03_005251</name>
</gene>
<dbReference type="GO" id="GO:0033644">
    <property type="term" value="C:host cell membrane"/>
    <property type="evidence" value="ECO:0007669"/>
    <property type="project" value="UniProtKB-SubCell"/>
</dbReference>
<dbReference type="InterPro" id="IPR035210">
    <property type="entry name" value="DUF5455"/>
</dbReference>
<comment type="subcellular location">
    <subcellularLocation>
        <location evidence="1">Host membrane</location>
    </subcellularLocation>
</comment>
<keyword evidence="3" id="KW-1043">Host membrane</keyword>
<protein>
    <submittedName>
        <fullName evidence="7">Uncharacterized protein</fullName>
    </submittedName>
</protein>
<proteinExistence type="predicted"/>
<keyword evidence="5 6" id="KW-0472">Membrane</keyword>
<feature type="transmembrane region" description="Helical" evidence="6">
    <location>
        <begin position="27"/>
        <end position="47"/>
    </location>
</feature>
<comment type="caution">
    <text evidence="7">The sequence shown here is derived from an EMBL/GenBank/DDBJ whole genome shotgun (WGS) entry which is preliminary data.</text>
</comment>
<reference evidence="7 8" key="1">
    <citation type="submission" date="2020-08" db="EMBL/GenBank/DDBJ databases">
        <title>Genomic Encyclopedia of Type Strains, Phase III (KMG-III): the genomes of soil and plant-associated and newly described type strains.</title>
        <authorList>
            <person name="Whitman W."/>
        </authorList>
    </citation>
    <scope>NUCLEOTIDE SEQUENCE [LARGE SCALE GENOMIC DNA]</scope>
    <source>
        <strain evidence="7 8">CECT 8897</strain>
    </source>
</reference>
<dbReference type="EMBL" id="JACHXD010000024">
    <property type="protein sequence ID" value="MBB3122154.1"/>
    <property type="molecule type" value="Genomic_DNA"/>
</dbReference>
<evidence type="ECO:0000256" key="3">
    <source>
        <dbReference type="ARBA" id="ARBA00022870"/>
    </source>
</evidence>
<name>A0A7W5BFE2_9BURK</name>
<dbReference type="Pfam" id="PF17537">
    <property type="entry name" value="DUF5455"/>
    <property type="match status" value="1"/>
</dbReference>
<evidence type="ECO:0000256" key="6">
    <source>
        <dbReference type="SAM" id="Phobius"/>
    </source>
</evidence>
<keyword evidence="2 6" id="KW-0812">Transmembrane</keyword>
<sequence>MPLLATLIVNLFGGIVAFIAKYITQRVAITLAIAAAVTALFVGLYAATRAIIATAVSAAAGIGPMFGAGVSMVISPHSAAMLSAYVVFWSLCELYKWKVSILSLWSKTI</sequence>
<keyword evidence="8" id="KW-1185">Reference proteome</keyword>
<keyword evidence="4 6" id="KW-1133">Transmembrane helix</keyword>
<evidence type="ECO:0000256" key="5">
    <source>
        <dbReference type="ARBA" id="ARBA00023136"/>
    </source>
</evidence>
<accession>A0A7W5BFE2</accession>
<evidence type="ECO:0000256" key="2">
    <source>
        <dbReference type="ARBA" id="ARBA00022692"/>
    </source>
</evidence>
<organism evidence="7 8">
    <name type="scientific">Pseudoduganella violacea</name>
    <dbReference type="NCBI Taxonomy" id="1715466"/>
    <lineage>
        <taxon>Bacteria</taxon>
        <taxon>Pseudomonadati</taxon>
        <taxon>Pseudomonadota</taxon>
        <taxon>Betaproteobacteria</taxon>
        <taxon>Burkholderiales</taxon>
        <taxon>Oxalobacteraceae</taxon>
        <taxon>Telluria group</taxon>
        <taxon>Pseudoduganella</taxon>
    </lineage>
</organism>
<dbReference type="AlphaFoldDB" id="A0A7W5BFE2"/>
<evidence type="ECO:0000256" key="1">
    <source>
        <dbReference type="ARBA" id="ARBA00004551"/>
    </source>
</evidence>
<dbReference type="RefSeq" id="WP_183443816.1">
    <property type="nucleotide sequence ID" value="NZ_JACHXD010000024.1"/>
</dbReference>